<keyword evidence="7 9" id="KW-0234">DNA repair</keyword>
<dbReference type="InterPro" id="IPR036187">
    <property type="entry name" value="DNA_mismatch_repair_MutS_sf"/>
</dbReference>
<dbReference type="GO" id="GO:0005524">
    <property type="term" value="F:ATP binding"/>
    <property type="evidence" value="ECO:0007669"/>
    <property type="project" value="UniProtKB-UniRule"/>
</dbReference>
<dbReference type="InterPro" id="IPR007861">
    <property type="entry name" value="DNA_mismatch_repair_MutS_clamp"/>
</dbReference>
<feature type="domain" description="DNA mismatch repair proteins mutS family" evidence="10">
    <location>
        <begin position="676"/>
        <end position="692"/>
    </location>
</feature>
<dbReference type="Proteomes" id="UP000199488">
    <property type="component" value="Unassembled WGS sequence"/>
</dbReference>
<sequence length="861" mass="96902">MPETDTPMMKQYKDIKAAYTDAFLFYRLGDFYEMFFDDAELAARELEITLTKRGQKNENDIPMCGVPYHSAEGYIATLIEKGYKIAICEQVEDPAKAKGVVKREVVRMITPGTIMEGRALDETENNFLVAMVPNGTETAFVKADLTTGETAAALLSDDVGEWQREMTTAHPKEIVVPEEQEGVMADMYRGMISTGSVPELKPEWEELTGALESGTLRDGAALLLSYVERTQQRSLGHLQPFTVYEPNRTMQLDMHSRRNLELTETMMGKTKDGSLLGVLDRTVTAMGCRKLRRWIEEPLLSRPAIEERYGMVASFAENFFAREDLREHLRDVYDIERLAGKAVYGNINARELVQLRRTLQAVPAIADLLGGMNNPAINERLVDVSAFQELEELLDRSLVDDPPFGVQEGGMFRSGFHEELDQYREAGQNGKQWIAELEQKERAETGIKSLKVGYNRVFGYYIEITRANTHLIPDGRYERKQTLTNAERYITPELKEKEDLILGSADRAVHLEYELFLDLRERVAGYVRPLQELADLLSEMDVLQNFAHVSERLGYVRPAFSTDKTLAVRGGRHPVVETMLTAGEFVANDTHMDEHGMLLITGPNMAGKSTVMRQVALITIMAQIGCFVPAEEAELPLFDRIFTRIGAADDLTSGQSTFMVEMKETQQALLNASADSLILLDEIGRGTSTYDGMALAQAIMEYIHATIGAKTLFSTHYHELTVMEDHLPALRNVHVRAVEEDGEIIFLHRVEPGKADRSYGIYVAKLAGLPPQVIERSETILKSFEQQKTAAYAVPEEPAPETTVREAKEPEQLALFSIDDGSARAKEIMSELKRTDVLRMSPMDAIEKLYQLQQYANQEEE</sequence>
<dbReference type="FunFam" id="1.10.1420.10:FF:000007">
    <property type="entry name" value="DNA mismatch repair protein MutS"/>
    <property type="match status" value="1"/>
</dbReference>
<dbReference type="STRING" id="1122204.SAMN05421781_0291"/>
<dbReference type="NCBIfam" id="TIGR01070">
    <property type="entry name" value="mutS1"/>
    <property type="match status" value="1"/>
</dbReference>
<dbReference type="OrthoDB" id="9802448at2"/>
<dbReference type="SMART" id="SM00533">
    <property type="entry name" value="MUTSd"/>
    <property type="match status" value="1"/>
</dbReference>
<evidence type="ECO:0000256" key="7">
    <source>
        <dbReference type="ARBA" id="ARBA00023204"/>
    </source>
</evidence>
<dbReference type="SUPFAM" id="SSF52540">
    <property type="entry name" value="P-loop containing nucleoside triphosphate hydrolases"/>
    <property type="match status" value="1"/>
</dbReference>
<keyword evidence="12" id="KW-1185">Reference proteome</keyword>
<dbReference type="CDD" id="cd03284">
    <property type="entry name" value="ABC_MutS1"/>
    <property type="match status" value="1"/>
</dbReference>
<evidence type="ECO:0000256" key="6">
    <source>
        <dbReference type="ARBA" id="ARBA00023125"/>
    </source>
</evidence>
<dbReference type="InterPro" id="IPR027417">
    <property type="entry name" value="P-loop_NTPase"/>
</dbReference>
<dbReference type="Gene3D" id="3.30.420.110">
    <property type="entry name" value="MutS, connector domain"/>
    <property type="match status" value="1"/>
</dbReference>
<keyword evidence="6 9" id="KW-0238">DNA-binding</keyword>
<dbReference type="Pfam" id="PF01624">
    <property type="entry name" value="MutS_I"/>
    <property type="match status" value="1"/>
</dbReference>
<reference evidence="11 12" key="1">
    <citation type="submission" date="2016-10" db="EMBL/GenBank/DDBJ databases">
        <authorList>
            <person name="de Groot N.N."/>
        </authorList>
    </citation>
    <scope>NUCLEOTIDE SEQUENCE [LARGE SCALE GENOMIC DNA]</scope>
    <source>
        <strain evidence="11 12">DSM 23126</strain>
    </source>
</reference>
<dbReference type="Gene3D" id="3.40.50.300">
    <property type="entry name" value="P-loop containing nucleotide triphosphate hydrolases"/>
    <property type="match status" value="1"/>
</dbReference>
<dbReference type="RefSeq" id="WP_091610375.1">
    <property type="nucleotide sequence ID" value="NZ_FNNC01000001.1"/>
</dbReference>
<evidence type="ECO:0000256" key="4">
    <source>
        <dbReference type="ARBA" id="ARBA00022763"/>
    </source>
</evidence>
<dbReference type="SUPFAM" id="SSF53150">
    <property type="entry name" value="DNA repair protein MutS, domain II"/>
    <property type="match status" value="1"/>
</dbReference>
<dbReference type="PANTHER" id="PTHR11361">
    <property type="entry name" value="DNA MISMATCH REPAIR PROTEIN MUTS FAMILY MEMBER"/>
    <property type="match status" value="1"/>
</dbReference>
<dbReference type="PROSITE" id="PS00486">
    <property type="entry name" value="DNA_MISMATCH_REPAIR_2"/>
    <property type="match status" value="1"/>
</dbReference>
<evidence type="ECO:0000256" key="8">
    <source>
        <dbReference type="ARBA" id="ARBA00024647"/>
    </source>
</evidence>
<dbReference type="HAMAP" id="MF_00096">
    <property type="entry name" value="MutS"/>
    <property type="match status" value="1"/>
</dbReference>
<comment type="similarity">
    <text evidence="1 9">Belongs to the DNA mismatch repair MutS family.</text>
</comment>
<evidence type="ECO:0000256" key="3">
    <source>
        <dbReference type="ARBA" id="ARBA00022741"/>
    </source>
</evidence>
<dbReference type="InterPro" id="IPR007695">
    <property type="entry name" value="DNA_mismatch_repair_MutS-lik_N"/>
</dbReference>
<evidence type="ECO:0000256" key="5">
    <source>
        <dbReference type="ARBA" id="ARBA00022840"/>
    </source>
</evidence>
<name>A0A1H2QEW0_9BACI</name>
<dbReference type="SUPFAM" id="SSF48334">
    <property type="entry name" value="DNA repair protein MutS, domain III"/>
    <property type="match status" value="1"/>
</dbReference>
<dbReference type="Gene3D" id="1.10.1420.10">
    <property type="match status" value="2"/>
</dbReference>
<dbReference type="NCBIfam" id="NF003810">
    <property type="entry name" value="PRK05399.1"/>
    <property type="match status" value="1"/>
</dbReference>
<dbReference type="SMART" id="SM00534">
    <property type="entry name" value="MUTSac"/>
    <property type="match status" value="1"/>
</dbReference>
<dbReference type="FunFam" id="3.40.1170.10:FF:000001">
    <property type="entry name" value="DNA mismatch repair protein MutS"/>
    <property type="match status" value="1"/>
</dbReference>
<dbReference type="GO" id="GO:0140664">
    <property type="term" value="F:ATP-dependent DNA damage sensor activity"/>
    <property type="evidence" value="ECO:0007669"/>
    <property type="project" value="InterPro"/>
</dbReference>
<gene>
    <name evidence="9" type="primary">mutS</name>
    <name evidence="11" type="ORF">SAMN05421781_0291</name>
</gene>
<dbReference type="InterPro" id="IPR000432">
    <property type="entry name" value="DNA_mismatch_repair_MutS_C"/>
</dbReference>
<evidence type="ECO:0000313" key="11">
    <source>
        <dbReference type="EMBL" id="SDW05706.1"/>
    </source>
</evidence>
<dbReference type="InterPro" id="IPR007696">
    <property type="entry name" value="DNA_mismatch_repair_MutS_core"/>
</dbReference>
<keyword evidence="3 9" id="KW-0547">Nucleotide-binding</keyword>
<dbReference type="InterPro" id="IPR036678">
    <property type="entry name" value="MutS_con_dom_sf"/>
</dbReference>
<dbReference type="GO" id="GO:0005829">
    <property type="term" value="C:cytosol"/>
    <property type="evidence" value="ECO:0007669"/>
    <property type="project" value="TreeGrafter"/>
</dbReference>
<comment type="function">
    <text evidence="8 9">This protein is involved in the repair of mismatches in DNA. It is possible that it carries out the mismatch recognition step. This protein has a weak ATPase activity.</text>
</comment>
<dbReference type="Pfam" id="PF05190">
    <property type="entry name" value="MutS_IV"/>
    <property type="match status" value="1"/>
</dbReference>
<dbReference type="Pfam" id="PF05192">
    <property type="entry name" value="MutS_III"/>
    <property type="match status" value="1"/>
</dbReference>
<dbReference type="GO" id="GO:0003684">
    <property type="term" value="F:damaged DNA binding"/>
    <property type="evidence" value="ECO:0007669"/>
    <property type="project" value="UniProtKB-UniRule"/>
</dbReference>
<dbReference type="InterPro" id="IPR016151">
    <property type="entry name" value="DNA_mismatch_repair_MutS_N"/>
</dbReference>
<dbReference type="GO" id="GO:0030983">
    <property type="term" value="F:mismatched DNA binding"/>
    <property type="evidence" value="ECO:0007669"/>
    <property type="project" value="InterPro"/>
</dbReference>
<dbReference type="InterPro" id="IPR005748">
    <property type="entry name" value="DNA_mismatch_repair_MutS"/>
</dbReference>
<evidence type="ECO:0000313" key="12">
    <source>
        <dbReference type="Proteomes" id="UP000199488"/>
    </source>
</evidence>
<evidence type="ECO:0000256" key="1">
    <source>
        <dbReference type="ARBA" id="ARBA00006271"/>
    </source>
</evidence>
<dbReference type="SUPFAM" id="SSF55271">
    <property type="entry name" value="DNA repair protein MutS, domain I"/>
    <property type="match status" value="1"/>
</dbReference>
<dbReference type="AlphaFoldDB" id="A0A1H2QEW0"/>
<dbReference type="Gene3D" id="3.40.1170.10">
    <property type="entry name" value="DNA repair protein MutS, domain I"/>
    <property type="match status" value="1"/>
</dbReference>
<keyword evidence="4 9" id="KW-0227">DNA damage</keyword>
<dbReference type="Pfam" id="PF00488">
    <property type="entry name" value="MutS_V"/>
    <property type="match status" value="1"/>
</dbReference>
<evidence type="ECO:0000256" key="9">
    <source>
        <dbReference type="HAMAP-Rule" id="MF_00096"/>
    </source>
</evidence>
<dbReference type="InterPro" id="IPR017261">
    <property type="entry name" value="DNA_mismatch_repair_MutS/MSH"/>
</dbReference>
<accession>A0A1H2QEW0</accession>
<dbReference type="FunFam" id="3.40.50.300:FF:000870">
    <property type="entry name" value="MutS protein homolog 4"/>
    <property type="match status" value="1"/>
</dbReference>
<proteinExistence type="inferred from homology"/>
<keyword evidence="5 9" id="KW-0067">ATP-binding</keyword>
<dbReference type="PANTHER" id="PTHR11361:SF34">
    <property type="entry name" value="DNA MISMATCH REPAIR PROTEIN MSH1, MITOCHONDRIAL"/>
    <property type="match status" value="1"/>
</dbReference>
<dbReference type="EMBL" id="FNNC01000001">
    <property type="protein sequence ID" value="SDW05706.1"/>
    <property type="molecule type" value="Genomic_DNA"/>
</dbReference>
<evidence type="ECO:0000256" key="2">
    <source>
        <dbReference type="ARBA" id="ARBA00021982"/>
    </source>
</evidence>
<protein>
    <recommendedName>
        <fullName evidence="2 9">DNA mismatch repair protein MutS</fullName>
    </recommendedName>
</protein>
<dbReference type="PIRSF" id="PIRSF037677">
    <property type="entry name" value="DNA_mis_repair_Msh6"/>
    <property type="match status" value="1"/>
</dbReference>
<evidence type="ECO:0000259" key="10">
    <source>
        <dbReference type="PROSITE" id="PS00486"/>
    </source>
</evidence>
<dbReference type="InterPro" id="IPR045076">
    <property type="entry name" value="MutS"/>
</dbReference>
<feature type="binding site" evidence="9">
    <location>
        <begin position="602"/>
        <end position="609"/>
    </location>
    <ligand>
        <name>ATP</name>
        <dbReference type="ChEBI" id="CHEBI:30616"/>
    </ligand>
</feature>
<dbReference type="GO" id="GO:0006298">
    <property type="term" value="P:mismatch repair"/>
    <property type="evidence" value="ECO:0007669"/>
    <property type="project" value="UniProtKB-UniRule"/>
</dbReference>
<organism evidence="11 12">
    <name type="scientific">Marinococcus luteus</name>
    <dbReference type="NCBI Taxonomy" id="1122204"/>
    <lineage>
        <taxon>Bacteria</taxon>
        <taxon>Bacillati</taxon>
        <taxon>Bacillota</taxon>
        <taxon>Bacilli</taxon>
        <taxon>Bacillales</taxon>
        <taxon>Bacillaceae</taxon>
        <taxon>Marinococcus</taxon>
    </lineage>
</organism>